<keyword evidence="3 5" id="KW-0408">Iron</keyword>
<dbReference type="Gene3D" id="1.10.760.10">
    <property type="entry name" value="Cytochrome c-like domain"/>
    <property type="match status" value="2"/>
</dbReference>
<feature type="domain" description="Cytochrome c" evidence="7">
    <location>
        <begin position="123"/>
        <end position="205"/>
    </location>
</feature>
<dbReference type="PANTHER" id="PTHR33751:SF11">
    <property type="entry name" value="BLL4483 PROTEIN"/>
    <property type="match status" value="1"/>
</dbReference>
<feature type="chain" id="PRO_5023929600" evidence="6">
    <location>
        <begin position="26"/>
        <end position="205"/>
    </location>
</feature>
<feature type="binding site" description="axial binding residue" evidence="5">
    <location>
        <position position="182"/>
    </location>
    <ligand>
        <name>heme c</name>
        <dbReference type="ChEBI" id="CHEBI:61717"/>
        <label>2</label>
    </ligand>
    <ligandPart>
        <name>Fe</name>
        <dbReference type="ChEBI" id="CHEBI:18248"/>
    </ligandPart>
</feature>
<evidence type="ECO:0000256" key="2">
    <source>
        <dbReference type="ARBA" id="ARBA00022723"/>
    </source>
</evidence>
<dbReference type="AlphaFoldDB" id="A0A5J6WMS4"/>
<dbReference type="Proteomes" id="UP000327424">
    <property type="component" value="Chromosome"/>
</dbReference>
<evidence type="ECO:0000256" key="3">
    <source>
        <dbReference type="ARBA" id="ARBA00023004"/>
    </source>
</evidence>
<evidence type="ECO:0000259" key="7">
    <source>
        <dbReference type="PROSITE" id="PS51007"/>
    </source>
</evidence>
<keyword evidence="1 4" id="KW-0349">Heme</keyword>
<feature type="binding site" description="axial binding residue" evidence="5">
    <location>
        <position position="38"/>
    </location>
    <ligand>
        <name>heme c</name>
        <dbReference type="ChEBI" id="CHEBI:61717"/>
        <label>1</label>
    </ligand>
    <ligandPart>
        <name>Fe</name>
        <dbReference type="ChEBI" id="CHEBI:18248"/>
    </ligandPart>
</feature>
<keyword evidence="6" id="KW-0732">Signal</keyword>
<feature type="binding site" description="covalent" evidence="4">
    <location>
        <position position="37"/>
    </location>
    <ligand>
        <name>heme c</name>
        <dbReference type="ChEBI" id="CHEBI:61717"/>
        <label>1</label>
    </ligand>
</feature>
<dbReference type="Pfam" id="PF00034">
    <property type="entry name" value="Cytochrom_C"/>
    <property type="match status" value="1"/>
</dbReference>
<dbReference type="GO" id="GO:0005506">
    <property type="term" value="F:iron ion binding"/>
    <property type="evidence" value="ECO:0007669"/>
    <property type="project" value="InterPro"/>
</dbReference>
<comment type="PTM">
    <text evidence="4">Binds 2 heme c groups covalently per subunit.</text>
</comment>
<feature type="domain" description="Cytochrome c" evidence="7">
    <location>
        <begin position="15"/>
        <end position="101"/>
    </location>
</feature>
<gene>
    <name evidence="8" type="ORF">FR932_17085</name>
</gene>
<dbReference type="InterPro" id="IPR036909">
    <property type="entry name" value="Cyt_c-like_dom_sf"/>
</dbReference>
<name>A0A5J6WMS4_MORMI</name>
<evidence type="ECO:0000313" key="9">
    <source>
        <dbReference type="Proteomes" id="UP000327424"/>
    </source>
</evidence>
<dbReference type="EMBL" id="CP044399">
    <property type="protein sequence ID" value="QFI39429.1"/>
    <property type="molecule type" value="Genomic_DNA"/>
</dbReference>
<evidence type="ECO:0000256" key="6">
    <source>
        <dbReference type="SAM" id="SignalP"/>
    </source>
</evidence>
<dbReference type="GO" id="GO:0020037">
    <property type="term" value="F:heme binding"/>
    <property type="evidence" value="ECO:0007669"/>
    <property type="project" value="InterPro"/>
</dbReference>
<dbReference type="OrthoDB" id="9773456at2"/>
<proteinExistence type="predicted"/>
<keyword evidence="2 5" id="KW-0479">Metal-binding</keyword>
<feature type="binding site" description="covalent" evidence="4">
    <location>
        <position position="140"/>
    </location>
    <ligand>
        <name>heme c</name>
        <dbReference type="ChEBI" id="CHEBI:61717"/>
        <label>2</label>
    </ligand>
</feature>
<accession>A0A5J6WMS4</accession>
<dbReference type="RefSeq" id="WP_019441214.1">
    <property type="nucleotide sequence ID" value="NZ_ALOE01000014.1"/>
</dbReference>
<sequence>MPIKNIFRSIIGLSALLLVQAPAFAATPPPAMVCESCHGTAGLGTPNLSPMLAGMDKDYLVEQINHFKNGNRKNPLMSAMAMTLATPEAVEQVATFFASLPAPVINDIEKRGDNVIITDPARKLVYQGDWSRNIPACATCHGPSGLGVAHFPRLASQHADYITSQLTAWQSKQRSGDHNNVMATIAQQLTASEIQHLAQYFAAIK</sequence>
<dbReference type="SUPFAM" id="SSF46626">
    <property type="entry name" value="Cytochrome c"/>
    <property type="match status" value="2"/>
</dbReference>
<dbReference type="GO" id="GO:0009055">
    <property type="term" value="F:electron transfer activity"/>
    <property type="evidence" value="ECO:0007669"/>
    <property type="project" value="InterPro"/>
</dbReference>
<feature type="binding site" description="axial binding residue" evidence="5">
    <location>
        <position position="141"/>
    </location>
    <ligand>
        <name>heme c</name>
        <dbReference type="ChEBI" id="CHEBI:61717"/>
        <label>2</label>
    </ligand>
    <ligandPart>
        <name>Fe</name>
        <dbReference type="ChEBI" id="CHEBI:18248"/>
    </ligandPart>
</feature>
<dbReference type="PIRSF" id="PIRSF000005">
    <property type="entry name" value="Cytochrome_c4"/>
    <property type="match status" value="1"/>
</dbReference>
<dbReference type="InterPro" id="IPR050597">
    <property type="entry name" value="Cytochrome_c_Oxidase_Subunit"/>
</dbReference>
<dbReference type="Pfam" id="PF13442">
    <property type="entry name" value="Cytochrome_CBB3"/>
    <property type="match status" value="1"/>
</dbReference>
<protein>
    <submittedName>
        <fullName evidence="8">C-type cytochrome</fullName>
    </submittedName>
</protein>
<keyword evidence="9" id="KW-1185">Reference proteome</keyword>
<dbReference type="GO" id="GO:0042597">
    <property type="term" value="C:periplasmic space"/>
    <property type="evidence" value="ECO:0007669"/>
    <property type="project" value="InterPro"/>
</dbReference>
<evidence type="ECO:0000256" key="5">
    <source>
        <dbReference type="PIRSR" id="PIRSR000005-2"/>
    </source>
</evidence>
<evidence type="ECO:0000256" key="1">
    <source>
        <dbReference type="ARBA" id="ARBA00022617"/>
    </source>
</evidence>
<dbReference type="InterPro" id="IPR024167">
    <property type="entry name" value="Cytochrome_c4-like"/>
</dbReference>
<evidence type="ECO:0000256" key="4">
    <source>
        <dbReference type="PIRSR" id="PIRSR000005-1"/>
    </source>
</evidence>
<dbReference type="KEGG" id="mmaa:FR932_17085"/>
<reference evidence="8 9" key="1">
    <citation type="submission" date="2019-09" db="EMBL/GenBank/DDBJ databases">
        <title>Hybrid Assembly of the complete Genome of the Deep-Sea Bacterium Moritella marina from long Nanopore and Illumina reads.</title>
        <authorList>
            <person name="Magin S."/>
            <person name="Georgoulis A."/>
            <person name="Papadimitriou K."/>
            <person name="Iliakis G."/>
            <person name="Vorgias C.E."/>
        </authorList>
    </citation>
    <scope>NUCLEOTIDE SEQUENCE [LARGE SCALE GENOMIC DNA]</scope>
    <source>
        <strain evidence="8 9">MP-1</strain>
    </source>
</reference>
<feature type="binding site" description="covalent" evidence="4">
    <location>
        <position position="137"/>
    </location>
    <ligand>
        <name>heme c</name>
        <dbReference type="ChEBI" id="CHEBI:61717"/>
        <label>2</label>
    </ligand>
</feature>
<dbReference type="PROSITE" id="PS51007">
    <property type="entry name" value="CYTC"/>
    <property type="match status" value="2"/>
</dbReference>
<dbReference type="PANTHER" id="PTHR33751">
    <property type="entry name" value="CBB3-TYPE CYTOCHROME C OXIDASE SUBUNIT FIXP"/>
    <property type="match status" value="1"/>
</dbReference>
<feature type="binding site" description="covalent" evidence="4">
    <location>
        <position position="34"/>
    </location>
    <ligand>
        <name>heme c</name>
        <dbReference type="ChEBI" id="CHEBI:61717"/>
        <label>1</label>
    </ligand>
</feature>
<dbReference type="InterPro" id="IPR009056">
    <property type="entry name" value="Cyt_c-like_dom"/>
</dbReference>
<feature type="binding site" description="axial binding residue" evidence="5">
    <location>
        <position position="77"/>
    </location>
    <ligand>
        <name>heme c</name>
        <dbReference type="ChEBI" id="CHEBI:61717"/>
        <label>1</label>
    </ligand>
    <ligandPart>
        <name>Fe</name>
        <dbReference type="ChEBI" id="CHEBI:18248"/>
    </ligandPart>
</feature>
<feature type="signal peptide" evidence="6">
    <location>
        <begin position="1"/>
        <end position="25"/>
    </location>
</feature>
<organism evidence="8 9">
    <name type="scientific">Moritella marina ATCC 15381</name>
    <dbReference type="NCBI Taxonomy" id="1202962"/>
    <lineage>
        <taxon>Bacteria</taxon>
        <taxon>Pseudomonadati</taxon>
        <taxon>Pseudomonadota</taxon>
        <taxon>Gammaproteobacteria</taxon>
        <taxon>Alteromonadales</taxon>
        <taxon>Moritellaceae</taxon>
        <taxon>Moritella</taxon>
    </lineage>
</organism>
<evidence type="ECO:0000313" key="8">
    <source>
        <dbReference type="EMBL" id="QFI39429.1"/>
    </source>
</evidence>